<keyword evidence="1" id="KW-0808">Transferase</keyword>
<dbReference type="InterPro" id="IPR002173">
    <property type="entry name" value="Carboh/pur_kinase_PfkB_CS"/>
</dbReference>
<proteinExistence type="predicted"/>
<comment type="caution">
    <text evidence="5">The sequence shown here is derived from an EMBL/GenBank/DDBJ whole genome shotgun (WGS) entry which is preliminary data.</text>
</comment>
<dbReference type="PROSITE" id="PS00584">
    <property type="entry name" value="PFKB_KINASES_2"/>
    <property type="match status" value="1"/>
</dbReference>
<dbReference type="PANTHER" id="PTHR10584">
    <property type="entry name" value="SUGAR KINASE"/>
    <property type="match status" value="1"/>
</dbReference>
<accession>A0AAD2FX86</accession>
<feature type="region of interest" description="Disordered" evidence="3">
    <location>
        <begin position="1"/>
        <end position="34"/>
    </location>
</feature>
<dbReference type="Pfam" id="PF00294">
    <property type="entry name" value="PfkB"/>
    <property type="match status" value="1"/>
</dbReference>
<organism evidence="5 6">
    <name type="scientific">Cylindrotheca closterium</name>
    <dbReference type="NCBI Taxonomy" id="2856"/>
    <lineage>
        <taxon>Eukaryota</taxon>
        <taxon>Sar</taxon>
        <taxon>Stramenopiles</taxon>
        <taxon>Ochrophyta</taxon>
        <taxon>Bacillariophyta</taxon>
        <taxon>Bacillariophyceae</taxon>
        <taxon>Bacillariophycidae</taxon>
        <taxon>Bacillariales</taxon>
        <taxon>Bacillariaceae</taxon>
        <taxon>Cylindrotheca</taxon>
    </lineage>
</organism>
<protein>
    <recommendedName>
        <fullName evidence="4">Carbohydrate kinase PfkB domain-containing protein</fullName>
    </recommendedName>
</protein>
<dbReference type="Proteomes" id="UP001295423">
    <property type="component" value="Unassembled WGS sequence"/>
</dbReference>
<evidence type="ECO:0000256" key="3">
    <source>
        <dbReference type="SAM" id="MobiDB-lite"/>
    </source>
</evidence>
<keyword evidence="6" id="KW-1185">Reference proteome</keyword>
<evidence type="ECO:0000313" key="6">
    <source>
        <dbReference type="Proteomes" id="UP001295423"/>
    </source>
</evidence>
<evidence type="ECO:0000259" key="4">
    <source>
        <dbReference type="Pfam" id="PF00294"/>
    </source>
</evidence>
<sequence length="445" mass="47719">MMNTTIYSGDIINNTTTEKKNNNNNNDDDDNDQKSSFVVLGDAFADLVCHLDGPFPKEAGGDTRLEHPITTMAGGSGLNTCTHLCSLVSAAELLGRQTVSLYTAVNESDPYGMLLCNHAQEQGFDLHNCHPDASNSSTGHCAVLVANGERSFLTHLGVMETFEARHIDTGRLTLSSSNQKMLFVHVAGYYNIPGFWDGALKRTLQTIIQTKMKEGGGGGGGGDNKNLVTSLLCQYDATEAWDGQLMDLLPLIDYLFCNEVEVEKIAQATTMKSQSQESPSSLSSSQQHQQVESSCMEDLDSDDESYWIDMARFFQTTSPSTCVIVTLGPKGALALYGGQILARQEAPTSVENPLDPTGAGDAFISGFLYGLFVVPVAAAATADSLLEDSDTATATASKVVPSRKESVQQALQYGCAVGTSCISRMGASNPAPRGEIDELMKKYHS</sequence>
<evidence type="ECO:0000256" key="2">
    <source>
        <dbReference type="ARBA" id="ARBA00022777"/>
    </source>
</evidence>
<feature type="domain" description="Carbohydrate kinase PfkB" evidence="4">
    <location>
        <begin position="37"/>
        <end position="432"/>
    </location>
</feature>
<dbReference type="GO" id="GO:0016301">
    <property type="term" value="F:kinase activity"/>
    <property type="evidence" value="ECO:0007669"/>
    <property type="project" value="UniProtKB-KW"/>
</dbReference>
<name>A0AAD2FX86_9STRA</name>
<dbReference type="AlphaFoldDB" id="A0AAD2FX86"/>
<dbReference type="EMBL" id="CAKOGP040001892">
    <property type="protein sequence ID" value="CAJ1955749.1"/>
    <property type="molecule type" value="Genomic_DNA"/>
</dbReference>
<dbReference type="SUPFAM" id="SSF53613">
    <property type="entry name" value="Ribokinase-like"/>
    <property type="match status" value="1"/>
</dbReference>
<keyword evidence="2" id="KW-0418">Kinase</keyword>
<feature type="compositionally biased region" description="Low complexity" evidence="3">
    <location>
        <begin position="273"/>
        <end position="294"/>
    </location>
</feature>
<evidence type="ECO:0000313" key="5">
    <source>
        <dbReference type="EMBL" id="CAJ1955749.1"/>
    </source>
</evidence>
<dbReference type="Gene3D" id="3.40.1190.20">
    <property type="match status" value="1"/>
</dbReference>
<dbReference type="InterPro" id="IPR011611">
    <property type="entry name" value="PfkB_dom"/>
</dbReference>
<evidence type="ECO:0000256" key="1">
    <source>
        <dbReference type="ARBA" id="ARBA00022679"/>
    </source>
</evidence>
<dbReference type="PANTHER" id="PTHR10584:SF166">
    <property type="entry name" value="RIBOKINASE"/>
    <property type="match status" value="1"/>
</dbReference>
<feature type="region of interest" description="Disordered" evidence="3">
    <location>
        <begin position="270"/>
        <end position="296"/>
    </location>
</feature>
<dbReference type="InterPro" id="IPR029056">
    <property type="entry name" value="Ribokinase-like"/>
</dbReference>
<dbReference type="GO" id="GO:0005829">
    <property type="term" value="C:cytosol"/>
    <property type="evidence" value="ECO:0007669"/>
    <property type="project" value="TreeGrafter"/>
</dbReference>
<gene>
    <name evidence="5" type="ORF">CYCCA115_LOCUS15905</name>
</gene>
<reference evidence="5" key="1">
    <citation type="submission" date="2023-08" db="EMBL/GenBank/DDBJ databases">
        <authorList>
            <person name="Audoor S."/>
            <person name="Bilcke G."/>
        </authorList>
    </citation>
    <scope>NUCLEOTIDE SEQUENCE</scope>
</reference>